<dbReference type="Proteomes" id="UP000246715">
    <property type="component" value="Segment"/>
</dbReference>
<reference evidence="1 2" key="1">
    <citation type="journal article" date="2007" name="Virology">
        <title>Sequence and annotation of the 314-kb MT325 and the 321-kb FR483 viruses that infect Chlorella Pbi.</title>
        <authorList>
            <person name="Fitzgerald L.A."/>
            <person name="Graves M.V."/>
            <person name="Li X."/>
            <person name="Feldblyum T."/>
            <person name="Hartigan J."/>
            <person name="Van Etten J.L."/>
        </authorList>
    </citation>
    <scope>NUCLEOTIDE SEQUENCE [LARGE SCALE GENOMIC DNA]</scope>
    <source>
        <strain evidence="1 2">MT325</strain>
    </source>
</reference>
<proteinExistence type="predicted"/>
<organism evidence="1 2">
    <name type="scientific">Paramecium bursaria Chlorella virus MT325</name>
    <name type="common">PBCV-MT325</name>
    <dbReference type="NCBI Taxonomy" id="346932"/>
    <lineage>
        <taxon>Viruses</taxon>
        <taxon>Varidnaviria</taxon>
        <taxon>Bamfordvirae</taxon>
        <taxon>Nucleocytoviricota</taxon>
        <taxon>Megaviricetes</taxon>
        <taxon>Algavirales</taxon>
        <taxon>Phycodnaviridae</taxon>
        <taxon>Chlorovirus</taxon>
        <taxon>Chlorovirus conductrix</taxon>
        <taxon>Paramecium bursaria Chlorella virus A1</taxon>
    </lineage>
</organism>
<organismHost>
    <name type="scientific">Paramecium bursaria</name>
    <dbReference type="NCBI Taxonomy" id="74790"/>
</organismHost>
<dbReference type="EMBL" id="DQ491001">
    <property type="protein sequence ID" value="ABT13954.1"/>
    <property type="molecule type" value="Genomic_DNA"/>
</dbReference>
<evidence type="ECO:0000313" key="1">
    <source>
        <dbReference type="EMBL" id="ABT13954.1"/>
    </source>
</evidence>
<sequence>MSSNTYESSSIPLDLRKSLVLFCIISDTGCFPVANQVCLLFRASVSRYAGLSSVFPETSESIKPALLPALTRESHSYDVKKFGNRMMWGPLGGRLFHRVSTLIRMRIASTASIARIYSDFSI</sequence>
<accession>A7IUD0</accession>
<gene>
    <name evidence="1" type="primary">m400L</name>
    <name evidence="1" type="ORF">MT325_m400L</name>
</gene>
<name>A7IUD0_PBCVM</name>
<evidence type="ECO:0000313" key="2">
    <source>
        <dbReference type="Proteomes" id="UP000246715"/>
    </source>
</evidence>
<protein>
    <submittedName>
        <fullName evidence="1">Uncharacterized protein m400L</fullName>
    </submittedName>
</protein>